<accession>A0A3E0WVR3</accession>
<dbReference type="PANTHER" id="PTHR35024">
    <property type="entry name" value="HYPOTHETICAL CYTOSOLIC PROTEIN"/>
    <property type="match status" value="1"/>
</dbReference>
<name>A0A3E0WVR3_9GAMM</name>
<dbReference type="Proteomes" id="UP000256763">
    <property type="component" value="Unassembled WGS sequence"/>
</dbReference>
<evidence type="ECO:0000256" key="1">
    <source>
        <dbReference type="ARBA" id="ARBA00044755"/>
    </source>
</evidence>
<dbReference type="RefSeq" id="WP_116302233.1">
    <property type="nucleotide sequence ID" value="NZ_NFZV01000009.1"/>
</dbReference>
<proteinExistence type="inferred from homology"/>
<feature type="region of interest" description="Disordered" evidence="2">
    <location>
        <begin position="1"/>
        <end position="38"/>
    </location>
</feature>
<keyword evidence="4" id="KW-1185">Reference proteome</keyword>
<feature type="region of interest" description="Disordered" evidence="2">
    <location>
        <begin position="153"/>
        <end position="190"/>
    </location>
</feature>
<reference evidence="4" key="1">
    <citation type="submission" date="2017-05" db="EMBL/GenBank/DDBJ databases">
        <authorList>
            <person name="Sharma S."/>
            <person name="Sidhu C."/>
            <person name="Pinnaka A.K."/>
        </authorList>
    </citation>
    <scope>NUCLEOTIDE SEQUENCE [LARGE SCALE GENOMIC DNA]</scope>
    <source>
        <strain evidence="4">AK93</strain>
    </source>
</reference>
<organism evidence="3 4">
    <name type="scientific">Alkalilimnicola ehrlichii</name>
    <dbReference type="NCBI Taxonomy" id="351052"/>
    <lineage>
        <taxon>Bacteria</taxon>
        <taxon>Pseudomonadati</taxon>
        <taxon>Pseudomonadota</taxon>
        <taxon>Gammaproteobacteria</taxon>
        <taxon>Chromatiales</taxon>
        <taxon>Ectothiorhodospiraceae</taxon>
        <taxon>Alkalilimnicola</taxon>
    </lineage>
</organism>
<dbReference type="PANTHER" id="PTHR35024:SF4">
    <property type="entry name" value="POLYMER-FORMING CYTOSKELETAL PROTEIN"/>
    <property type="match status" value="1"/>
</dbReference>
<feature type="compositionally biased region" description="Basic and acidic residues" evidence="2">
    <location>
        <begin position="166"/>
        <end position="184"/>
    </location>
</feature>
<dbReference type="OrthoDB" id="9811682at2"/>
<sequence length="190" mass="20118">MFDRVMRGSRDGGLATEKDDEPMVAPTPVQSAPQSSARVRDAAVIGPSIQINGDLRGEEDLVIQGQVHGTIHLAENSLTVGSEGKVFADAYAHTIIVEGKVEGDLYGAERVAIKRSGDVRGNIFSPRVSLEDGGRFKGMIEMDEQEVRKAFGLPASSAAAGAPPVKRPEVADKAPQKPEEKAKTDVAAAK</sequence>
<dbReference type="EMBL" id="NFZW01000010">
    <property type="protein sequence ID" value="RFA36086.1"/>
    <property type="molecule type" value="Genomic_DNA"/>
</dbReference>
<dbReference type="Pfam" id="PF04519">
    <property type="entry name" value="Bactofilin"/>
    <property type="match status" value="1"/>
</dbReference>
<evidence type="ECO:0000256" key="2">
    <source>
        <dbReference type="SAM" id="MobiDB-lite"/>
    </source>
</evidence>
<evidence type="ECO:0008006" key="5">
    <source>
        <dbReference type="Google" id="ProtNLM"/>
    </source>
</evidence>
<protein>
    <recommendedName>
        <fullName evidence="5">Polymer-forming cytoskeletal protein</fullName>
    </recommendedName>
</protein>
<comment type="similarity">
    <text evidence="1">Belongs to the bactofilin family.</text>
</comment>
<comment type="caution">
    <text evidence="3">The sequence shown here is derived from an EMBL/GenBank/DDBJ whole genome shotgun (WGS) entry which is preliminary data.</text>
</comment>
<feature type="compositionally biased region" description="Basic and acidic residues" evidence="2">
    <location>
        <begin position="1"/>
        <end position="10"/>
    </location>
</feature>
<feature type="compositionally biased region" description="Low complexity" evidence="2">
    <location>
        <begin position="154"/>
        <end position="164"/>
    </location>
</feature>
<evidence type="ECO:0000313" key="3">
    <source>
        <dbReference type="EMBL" id="RFA36086.1"/>
    </source>
</evidence>
<dbReference type="InterPro" id="IPR007607">
    <property type="entry name" value="BacA/B"/>
</dbReference>
<gene>
    <name evidence="3" type="ORF">CAL65_11560</name>
</gene>
<feature type="compositionally biased region" description="Polar residues" evidence="2">
    <location>
        <begin position="28"/>
        <end position="37"/>
    </location>
</feature>
<dbReference type="AlphaFoldDB" id="A0A3E0WVR3"/>
<evidence type="ECO:0000313" key="4">
    <source>
        <dbReference type="Proteomes" id="UP000256763"/>
    </source>
</evidence>